<sequence length="351" mass="40643">MNMLYIALQVAFPALEYLLIYDVPNITEIWDKKSLPESEKETQSFWRLGDIDIHKCNQLVYVLPCYMLPQLQINLQRLSIWDCKEVEVIVSKELKENEIIVFHQLKHVHFWRLPKLKSFYTGTELLFSDKVAFPSLEWFSIMGLPMIKEIWPYKQPLPEPGKEAESFCKLSKIRVEDCDQLVYVFPFYILRQLQHLEMLKIEYCKNVEVIVSAELKEEEVIHNDIVFPQLKTVRLWGLPNLKRICSETQLFFSDKHAFPALEGIGLYDKDLEFLLDGTSTKEVLFPIIASPLEDAAVALAELMIKFVYLFKYLAVNFPSSSNCLAVGRCSNALSSFLFVINGHITCGNLGQ</sequence>
<dbReference type="EMBL" id="CM037161">
    <property type="protein sequence ID" value="KAH7855548.1"/>
    <property type="molecule type" value="Genomic_DNA"/>
</dbReference>
<name>A0ACB7YQ80_9ERIC</name>
<proteinExistence type="predicted"/>
<dbReference type="Proteomes" id="UP000828048">
    <property type="component" value="Chromosome 11"/>
</dbReference>
<comment type="caution">
    <text evidence="1">The sequence shown here is derived from an EMBL/GenBank/DDBJ whole genome shotgun (WGS) entry which is preliminary data.</text>
</comment>
<organism evidence="1 2">
    <name type="scientific">Vaccinium darrowii</name>
    <dbReference type="NCBI Taxonomy" id="229202"/>
    <lineage>
        <taxon>Eukaryota</taxon>
        <taxon>Viridiplantae</taxon>
        <taxon>Streptophyta</taxon>
        <taxon>Embryophyta</taxon>
        <taxon>Tracheophyta</taxon>
        <taxon>Spermatophyta</taxon>
        <taxon>Magnoliopsida</taxon>
        <taxon>eudicotyledons</taxon>
        <taxon>Gunneridae</taxon>
        <taxon>Pentapetalae</taxon>
        <taxon>asterids</taxon>
        <taxon>Ericales</taxon>
        <taxon>Ericaceae</taxon>
        <taxon>Vaccinioideae</taxon>
        <taxon>Vaccinieae</taxon>
        <taxon>Vaccinium</taxon>
    </lineage>
</organism>
<evidence type="ECO:0000313" key="1">
    <source>
        <dbReference type="EMBL" id="KAH7855548.1"/>
    </source>
</evidence>
<keyword evidence="2" id="KW-1185">Reference proteome</keyword>
<gene>
    <name evidence="1" type="ORF">Vadar_026098</name>
</gene>
<protein>
    <submittedName>
        <fullName evidence="1">Uncharacterized protein</fullName>
    </submittedName>
</protein>
<evidence type="ECO:0000313" key="2">
    <source>
        <dbReference type="Proteomes" id="UP000828048"/>
    </source>
</evidence>
<accession>A0ACB7YQ80</accession>
<reference evidence="1 2" key="1">
    <citation type="journal article" date="2021" name="Hortic Res">
        <title>High-quality reference genome and annotation aids understanding of berry development for evergreen blueberry (Vaccinium darrowii).</title>
        <authorList>
            <person name="Yu J."/>
            <person name="Hulse-Kemp A.M."/>
            <person name="Babiker E."/>
            <person name="Staton M."/>
        </authorList>
    </citation>
    <scope>NUCLEOTIDE SEQUENCE [LARGE SCALE GENOMIC DNA]</scope>
    <source>
        <strain evidence="2">cv. NJ 8807/NJ 8810</strain>
        <tissue evidence="1">Young leaf</tissue>
    </source>
</reference>